<reference evidence="2 3" key="1">
    <citation type="submission" date="2021-04" db="EMBL/GenBank/DDBJ databases">
        <title>Ruania sp. nov., isolated from sandy soil of mangrove forest.</title>
        <authorList>
            <person name="Ge X."/>
            <person name="Huang R."/>
            <person name="Liu W."/>
        </authorList>
    </citation>
    <scope>NUCLEOTIDE SEQUENCE [LARGE SCALE GENOMIC DNA]</scope>
    <source>
        <strain evidence="2 3">N2-46</strain>
    </source>
</reference>
<sequence length="392" mass="43790">MTLKRTIGGTAAAVLVGSLALSAPAGAEPARQPHRVQVERAVASYEAMQEYLYADDGSNLYLERYPLGGEDRAYSFEWPFSQAHIATLDLTGIPGRLGNGFADDLADRAVGQERYWNADGGTTGLPGYDSYPRAPYGDGGDMFYDDNEWVALAKVQEYLATGDQAAFDRAVEIFDLVISGWDTDPSHAAPGGVFWTQAPWSTDRNTVSTMPGAQLGVRLYMITGEQHYLDWALRFVEWTDEHLLAPNGLYWDNIKLDGAIDERHFSYNQGVPIGTYALLYEATGDEQYLARAESIAVASYTYFVEEDRLNEHEIFFNSIYFKNLLLLESTTGGHRYRDAMEEYADHQWEQVRDPETGLFPVDGTTTALLDQAAMVQIYATLAWPRGQLEILY</sequence>
<dbReference type="InterPro" id="IPR008928">
    <property type="entry name" value="6-hairpin_glycosidase_sf"/>
</dbReference>
<dbReference type="InterPro" id="IPR005198">
    <property type="entry name" value="Glyco_hydro_76"/>
</dbReference>
<dbReference type="PIRSF" id="PIRSF021505">
    <property type="entry name" value="O_gly_hdrol"/>
    <property type="match status" value="1"/>
</dbReference>
<keyword evidence="1" id="KW-0732">Signal</keyword>
<dbReference type="Proteomes" id="UP000826651">
    <property type="component" value="Unassembled WGS sequence"/>
</dbReference>
<dbReference type="Pfam" id="PF03663">
    <property type="entry name" value="Glyco_hydro_76"/>
    <property type="match status" value="1"/>
</dbReference>
<feature type="chain" id="PRO_5045600814" evidence="1">
    <location>
        <begin position="28"/>
        <end position="392"/>
    </location>
</feature>
<dbReference type="EMBL" id="JAGSHT010000009">
    <property type="protein sequence ID" value="MBZ2196225.1"/>
    <property type="molecule type" value="Genomic_DNA"/>
</dbReference>
<evidence type="ECO:0000256" key="1">
    <source>
        <dbReference type="SAM" id="SignalP"/>
    </source>
</evidence>
<evidence type="ECO:0000313" key="2">
    <source>
        <dbReference type="EMBL" id="MBZ2196225.1"/>
    </source>
</evidence>
<accession>A0ABS7S906</accession>
<dbReference type="PANTHER" id="PTHR47791:SF4">
    <property type="entry name" value="(PUTATIVE SECRETED PROTEIN)-RELATED"/>
    <property type="match status" value="1"/>
</dbReference>
<dbReference type="SUPFAM" id="SSF48208">
    <property type="entry name" value="Six-hairpin glycosidases"/>
    <property type="match status" value="1"/>
</dbReference>
<dbReference type="InterPro" id="IPR053169">
    <property type="entry name" value="MUG_Protein"/>
</dbReference>
<name>A0ABS7S906_9MICO</name>
<gene>
    <name evidence="2" type="ORF">KCQ71_08680</name>
</gene>
<comment type="caution">
    <text evidence="2">The sequence shown here is derived from an EMBL/GenBank/DDBJ whole genome shotgun (WGS) entry which is preliminary data.</text>
</comment>
<dbReference type="PANTHER" id="PTHR47791">
    <property type="entry name" value="MEIOTICALLY UP-REGULATED GENE 191 PROTEIN"/>
    <property type="match status" value="1"/>
</dbReference>
<evidence type="ECO:0000313" key="3">
    <source>
        <dbReference type="Proteomes" id="UP000826651"/>
    </source>
</evidence>
<protein>
    <submittedName>
        <fullName evidence="2">AGE family epimerase/isomerase</fullName>
    </submittedName>
</protein>
<organism evidence="2 3">
    <name type="scientific">Occultella gossypii</name>
    <dbReference type="NCBI Taxonomy" id="2800820"/>
    <lineage>
        <taxon>Bacteria</taxon>
        <taxon>Bacillati</taxon>
        <taxon>Actinomycetota</taxon>
        <taxon>Actinomycetes</taxon>
        <taxon>Micrococcales</taxon>
        <taxon>Ruaniaceae</taxon>
        <taxon>Occultella</taxon>
    </lineage>
</organism>
<dbReference type="RefSeq" id="WP_223404896.1">
    <property type="nucleotide sequence ID" value="NZ_JAGSHT010000009.1"/>
</dbReference>
<dbReference type="Gene3D" id="1.50.10.20">
    <property type="match status" value="1"/>
</dbReference>
<feature type="signal peptide" evidence="1">
    <location>
        <begin position="1"/>
        <end position="27"/>
    </location>
</feature>
<proteinExistence type="predicted"/>
<keyword evidence="3" id="KW-1185">Reference proteome</keyword>
<dbReference type="InterPro" id="IPR014512">
    <property type="entry name" value="O_gly_hydro"/>
</dbReference>